<accession>A0ABU1TBB8</accession>
<dbReference type="Pfam" id="PF00535">
    <property type="entry name" value="Glycos_transf_2"/>
    <property type="match status" value="1"/>
</dbReference>
<feature type="domain" description="Glycosyltransferase 2-like" evidence="1">
    <location>
        <begin position="7"/>
        <end position="166"/>
    </location>
</feature>
<evidence type="ECO:0000259" key="1">
    <source>
        <dbReference type="Pfam" id="PF00535"/>
    </source>
</evidence>
<proteinExistence type="predicted"/>
<dbReference type="Proteomes" id="UP001247620">
    <property type="component" value="Unassembled WGS sequence"/>
</dbReference>
<keyword evidence="3" id="KW-1185">Reference proteome</keyword>
<dbReference type="PANTHER" id="PTHR22916">
    <property type="entry name" value="GLYCOSYLTRANSFERASE"/>
    <property type="match status" value="1"/>
</dbReference>
<dbReference type="RefSeq" id="WP_310096149.1">
    <property type="nucleotide sequence ID" value="NZ_JAVDUU010000002.1"/>
</dbReference>
<dbReference type="InterPro" id="IPR001173">
    <property type="entry name" value="Glyco_trans_2-like"/>
</dbReference>
<dbReference type="PANTHER" id="PTHR22916:SF3">
    <property type="entry name" value="UDP-GLCNAC:BETAGAL BETA-1,3-N-ACETYLGLUCOSAMINYLTRANSFERASE-LIKE PROTEIN 1"/>
    <property type="match status" value="1"/>
</dbReference>
<evidence type="ECO:0000313" key="3">
    <source>
        <dbReference type="Proteomes" id="UP001247620"/>
    </source>
</evidence>
<comment type="caution">
    <text evidence="2">The sequence shown here is derived from an EMBL/GenBank/DDBJ whole genome shotgun (WGS) entry which is preliminary data.</text>
</comment>
<organism evidence="2 3">
    <name type="scientific">Mucilaginibacter pocheonensis</name>
    <dbReference type="NCBI Taxonomy" id="398050"/>
    <lineage>
        <taxon>Bacteria</taxon>
        <taxon>Pseudomonadati</taxon>
        <taxon>Bacteroidota</taxon>
        <taxon>Sphingobacteriia</taxon>
        <taxon>Sphingobacteriales</taxon>
        <taxon>Sphingobacteriaceae</taxon>
        <taxon>Mucilaginibacter</taxon>
    </lineage>
</organism>
<dbReference type="EMBL" id="JAVDUU010000002">
    <property type="protein sequence ID" value="MDR6942697.1"/>
    <property type="molecule type" value="Genomic_DNA"/>
</dbReference>
<dbReference type="CDD" id="cd04196">
    <property type="entry name" value="GT_2_like_d"/>
    <property type="match status" value="1"/>
</dbReference>
<dbReference type="SUPFAM" id="SSF53448">
    <property type="entry name" value="Nucleotide-diphospho-sugar transferases"/>
    <property type="match status" value="1"/>
</dbReference>
<dbReference type="InterPro" id="IPR029044">
    <property type="entry name" value="Nucleotide-diphossugar_trans"/>
</dbReference>
<dbReference type="Gene3D" id="3.90.550.10">
    <property type="entry name" value="Spore Coat Polysaccharide Biosynthesis Protein SpsA, Chain A"/>
    <property type="match status" value="1"/>
</dbReference>
<gene>
    <name evidence="2" type="ORF">J2W55_002539</name>
</gene>
<reference evidence="2 3" key="1">
    <citation type="submission" date="2023-07" db="EMBL/GenBank/DDBJ databases">
        <title>Sorghum-associated microbial communities from plants grown in Nebraska, USA.</title>
        <authorList>
            <person name="Schachtman D."/>
        </authorList>
    </citation>
    <scope>NUCLEOTIDE SEQUENCE [LARGE SCALE GENOMIC DNA]</scope>
    <source>
        <strain evidence="2 3">3262</strain>
    </source>
</reference>
<protein>
    <submittedName>
        <fullName evidence="2">Glycosyltransferase involved in cell wall biosynthesis</fullName>
    </submittedName>
</protein>
<name>A0ABU1TBB8_9SPHI</name>
<sequence length="304" mass="35997">MKQTLVSVALCTYNGEKYLKEQLESIINQVYENLEIIIVDDCSTDKTFSIASEYAAADPRIKCFRNESNLGFNKNFEQAINLTTGDFIAISDQDDIWLDTKIQDLLDNIKDNWMVFSNSVYINANGAEIDKKLLNNFSFENGNYKNLLLGNFVTGHTSLISRDFLKYVLPFPPTGYYDRWMGFVAIYHHKLTYLDKVLTKYRIHDQSVIQKSLQDDQESLRRLHYSLNKNMLTCCLNYKNLKDEHRKFIQDLTNEYKQIDYPYYNIKLIIILYRHYLELFPELKKRKGISRLLFVLKYTRRVRE</sequence>
<evidence type="ECO:0000313" key="2">
    <source>
        <dbReference type="EMBL" id="MDR6942697.1"/>
    </source>
</evidence>